<evidence type="ECO:0000313" key="3">
    <source>
        <dbReference type="Proteomes" id="UP000001208"/>
    </source>
</evidence>
<proteinExistence type="predicted"/>
<gene>
    <name evidence="2" type="ordered locus">Ctha_1059</name>
</gene>
<dbReference type="KEGG" id="cts:Ctha_1059"/>
<keyword evidence="1" id="KW-0472">Membrane</keyword>
<evidence type="ECO:0000256" key="1">
    <source>
        <dbReference type="SAM" id="Phobius"/>
    </source>
</evidence>
<feature type="transmembrane region" description="Helical" evidence="1">
    <location>
        <begin position="44"/>
        <end position="61"/>
    </location>
</feature>
<reference evidence="2 3" key="1">
    <citation type="submission" date="2008-06" db="EMBL/GenBank/DDBJ databases">
        <title>Complete sequence of Chloroherpeton thalassium ATCC 35110.</title>
        <authorList>
            <consortium name="US DOE Joint Genome Institute"/>
            <person name="Lucas S."/>
            <person name="Copeland A."/>
            <person name="Lapidus A."/>
            <person name="Glavina del Rio T."/>
            <person name="Dalin E."/>
            <person name="Tice H."/>
            <person name="Bruce D."/>
            <person name="Goodwin L."/>
            <person name="Pitluck S."/>
            <person name="Schmutz J."/>
            <person name="Larimer F."/>
            <person name="Land M."/>
            <person name="Hauser L."/>
            <person name="Kyrpides N."/>
            <person name="Mikhailova N."/>
            <person name="Liu Z."/>
            <person name="Li T."/>
            <person name="Zhao F."/>
            <person name="Overmann J."/>
            <person name="Bryant D.A."/>
            <person name="Richardson P."/>
        </authorList>
    </citation>
    <scope>NUCLEOTIDE SEQUENCE [LARGE SCALE GENOMIC DNA]</scope>
    <source>
        <strain evidence="3">ATCC 35110 / GB-78</strain>
    </source>
</reference>
<sequence>MNPPIKKLKRDSFLWGAAYVSGWVTSALSALSFFTCLITAPNDIGTLFVFLLCLGVGWLGVERSKKGKEKINAILKPVAPPDISVQLLHVAQEHKGRITTAEATLALGSEFEVVKQELDALASQGACQVTVGEKGIICTISPSLKMLSIRKTGACKNSCGF</sequence>
<dbReference type="STRING" id="517418.Ctha_1059"/>
<name>B3QXZ5_CHLT3</name>
<organism evidence="2 3">
    <name type="scientific">Chloroherpeton thalassium (strain ATCC 35110 / GB-78)</name>
    <dbReference type="NCBI Taxonomy" id="517418"/>
    <lineage>
        <taxon>Bacteria</taxon>
        <taxon>Pseudomonadati</taxon>
        <taxon>Chlorobiota</taxon>
        <taxon>Chlorobiia</taxon>
        <taxon>Chlorobiales</taxon>
        <taxon>Chloroherpetonaceae</taxon>
        <taxon>Chloroherpeton</taxon>
    </lineage>
</organism>
<dbReference type="AlphaFoldDB" id="B3QXZ5"/>
<keyword evidence="3" id="KW-1185">Reference proteome</keyword>
<dbReference type="EMBL" id="CP001100">
    <property type="protein sequence ID" value="ACF13523.1"/>
    <property type="molecule type" value="Genomic_DNA"/>
</dbReference>
<keyword evidence="1" id="KW-1133">Transmembrane helix</keyword>
<dbReference type="Proteomes" id="UP000001208">
    <property type="component" value="Chromosome"/>
</dbReference>
<evidence type="ECO:0000313" key="2">
    <source>
        <dbReference type="EMBL" id="ACF13523.1"/>
    </source>
</evidence>
<protein>
    <submittedName>
        <fullName evidence="2">Uncharacterized protein</fullName>
    </submittedName>
</protein>
<accession>B3QXZ5</accession>
<dbReference type="RefSeq" id="WP_012499607.1">
    <property type="nucleotide sequence ID" value="NC_011026.1"/>
</dbReference>
<keyword evidence="1" id="KW-0812">Transmembrane</keyword>
<feature type="transmembrane region" description="Helical" evidence="1">
    <location>
        <begin position="12"/>
        <end position="38"/>
    </location>
</feature>
<dbReference type="HOGENOM" id="CLU_1640774_0_0_10"/>